<dbReference type="EC" id="2.3.1.-" evidence="4"/>
<feature type="transmembrane region" description="Helical" evidence="1">
    <location>
        <begin position="73"/>
        <end position="92"/>
    </location>
</feature>
<dbReference type="InterPro" id="IPR002656">
    <property type="entry name" value="Acyl_transf_3_dom"/>
</dbReference>
<feature type="domain" description="SGNH" evidence="3">
    <location>
        <begin position="405"/>
        <end position="624"/>
    </location>
</feature>
<dbReference type="GO" id="GO:0016746">
    <property type="term" value="F:acyltransferase activity"/>
    <property type="evidence" value="ECO:0007669"/>
    <property type="project" value="UniProtKB-KW"/>
</dbReference>
<dbReference type="RefSeq" id="WP_397088891.1">
    <property type="nucleotide sequence ID" value="NZ_JBITGY010000011.1"/>
</dbReference>
<dbReference type="InterPro" id="IPR050879">
    <property type="entry name" value="Acyltransferase_3"/>
</dbReference>
<evidence type="ECO:0000313" key="5">
    <source>
        <dbReference type="Proteomes" id="UP001612741"/>
    </source>
</evidence>
<comment type="caution">
    <text evidence="4">The sequence shown here is derived from an EMBL/GenBank/DDBJ whole genome shotgun (WGS) entry which is preliminary data.</text>
</comment>
<protein>
    <submittedName>
        <fullName evidence="4">Acyltransferase family protein</fullName>
        <ecNumber evidence="4">2.3.1.-</ecNumber>
    </submittedName>
</protein>
<dbReference type="Pfam" id="PF19040">
    <property type="entry name" value="SGNH"/>
    <property type="match status" value="1"/>
</dbReference>
<evidence type="ECO:0000313" key="4">
    <source>
        <dbReference type="EMBL" id="MFI6503098.1"/>
    </source>
</evidence>
<accession>A0ABW7Z4T6</accession>
<feature type="domain" description="Acyltransferase 3" evidence="2">
    <location>
        <begin position="7"/>
        <end position="295"/>
    </location>
</feature>
<feature type="transmembrane region" description="Helical" evidence="1">
    <location>
        <begin position="195"/>
        <end position="212"/>
    </location>
</feature>
<keyword evidence="1" id="KW-1133">Transmembrane helix</keyword>
<evidence type="ECO:0000256" key="1">
    <source>
        <dbReference type="SAM" id="Phobius"/>
    </source>
</evidence>
<feature type="transmembrane region" description="Helical" evidence="1">
    <location>
        <begin position="165"/>
        <end position="183"/>
    </location>
</feature>
<organism evidence="4 5">
    <name type="scientific">Nonomuraea typhae</name>
    <dbReference type="NCBI Taxonomy" id="2603600"/>
    <lineage>
        <taxon>Bacteria</taxon>
        <taxon>Bacillati</taxon>
        <taxon>Actinomycetota</taxon>
        <taxon>Actinomycetes</taxon>
        <taxon>Streptosporangiales</taxon>
        <taxon>Streptosporangiaceae</taxon>
        <taxon>Nonomuraea</taxon>
    </lineage>
</organism>
<feature type="transmembrane region" description="Helical" evidence="1">
    <location>
        <begin position="32"/>
        <end position="52"/>
    </location>
</feature>
<feature type="transmembrane region" description="Helical" evidence="1">
    <location>
        <begin position="243"/>
        <end position="260"/>
    </location>
</feature>
<sequence length="636" mass="67726">MTGYRPDVDGLRAVAVLFVLAFHASVPGLGGGFVGVDVFFVISGFLITGLIVRDLEARTFSLADFYARRARRILPAAATVLVLTAAASWLLLPSLRAGDVAADVFTAALYAVNWRFIAQQTDYLAAERDPSPLLHYWSLAVEEQFYLVWAPLLLLAFWLAGRRAIAAVVVLATAASFTLSITWDGPAAYLASPARAWQFGAGALVALALPYLSRVPRLLAALAGTAGAAALAFSLTLDESGYPGLQALVPTLGAAAVIAFRSPVSALLSLGWMRAMGRLSFAWYLWHWPLVVFFGEGSAWPVKLALVAGAAIPAWLTMKLVEEPVRFSKIVIELPRRGLAVGMTAMTVPVTVALLLGAGTAPGDAVATAAVAPAEQPARLDPAAARTDYPPSAGCEVELTATTSPPCLFTPSGSGRAGAVPGNDRVVLLGDSHAGQWFTMAQRVAQRRGWTLEVLTKPGCPLPALKVVDPRLGREYHECDQWRENTLSRLEGESPPRLILLASLSAYADAKTTMTGWRPTLERLRRLGAPLVYLRDTPLPGIDVPACLSGKDAAACAFPRSAGLREDPLAARKQPGMWTLDVSGLLCPGGGATCPAALDGVVLYRDDSHLTNTLVQRLAPRMEQQLEELDLIPTVL</sequence>
<keyword evidence="4" id="KW-0012">Acyltransferase</keyword>
<keyword evidence="1" id="KW-0472">Membrane</keyword>
<evidence type="ECO:0000259" key="3">
    <source>
        <dbReference type="Pfam" id="PF19040"/>
    </source>
</evidence>
<dbReference type="Proteomes" id="UP001612741">
    <property type="component" value="Unassembled WGS sequence"/>
</dbReference>
<dbReference type="PANTHER" id="PTHR23028">
    <property type="entry name" value="ACETYLTRANSFERASE"/>
    <property type="match status" value="1"/>
</dbReference>
<reference evidence="4 5" key="1">
    <citation type="submission" date="2024-10" db="EMBL/GenBank/DDBJ databases">
        <title>The Natural Products Discovery Center: Release of the First 8490 Sequenced Strains for Exploring Actinobacteria Biosynthetic Diversity.</title>
        <authorList>
            <person name="Kalkreuter E."/>
            <person name="Kautsar S.A."/>
            <person name="Yang D."/>
            <person name="Bader C.D."/>
            <person name="Teijaro C.N."/>
            <person name="Fluegel L."/>
            <person name="Davis C.M."/>
            <person name="Simpson J.R."/>
            <person name="Lauterbach L."/>
            <person name="Steele A.D."/>
            <person name="Gui C."/>
            <person name="Meng S."/>
            <person name="Li G."/>
            <person name="Viehrig K."/>
            <person name="Ye F."/>
            <person name="Su P."/>
            <person name="Kiefer A.F."/>
            <person name="Nichols A."/>
            <person name="Cepeda A.J."/>
            <person name="Yan W."/>
            <person name="Fan B."/>
            <person name="Jiang Y."/>
            <person name="Adhikari A."/>
            <person name="Zheng C.-J."/>
            <person name="Schuster L."/>
            <person name="Cowan T.M."/>
            <person name="Smanski M.J."/>
            <person name="Chevrette M.G."/>
            <person name="De Carvalho L.P.S."/>
            <person name="Shen B."/>
        </authorList>
    </citation>
    <scope>NUCLEOTIDE SEQUENCE [LARGE SCALE GENOMIC DNA]</scope>
    <source>
        <strain evidence="4 5">NPDC050545</strain>
    </source>
</reference>
<proteinExistence type="predicted"/>
<gene>
    <name evidence="4" type="ORF">ACIBG2_37350</name>
</gene>
<keyword evidence="5" id="KW-1185">Reference proteome</keyword>
<name>A0ABW7Z4T6_9ACTN</name>
<feature type="transmembrane region" description="Helical" evidence="1">
    <location>
        <begin position="339"/>
        <end position="358"/>
    </location>
</feature>
<feature type="transmembrane region" description="Helical" evidence="1">
    <location>
        <begin position="144"/>
        <end position="160"/>
    </location>
</feature>
<dbReference type="PANTHER" id="PTHR23028:SF53">
    <property type="entry name" value="ACYL_TRANSF_3 DOMAIN-CONTAINING PROTEIN"/>
    <property type="match status" value="1"/>
</dbReference>
<evidence type="ECO:0000259" key="2">
    <source>
        <dbReference type="Pfam" id="PF01757"/>
    </source>
</evidence>
<feature type="transmembrane region" description="Helical" evidence="1">
    <location>
        <begin position="219"/>
        <end position="237"/>
    </location>
</feature>
<keyword evidence="1" id="KW-0812">Transmembrane</keyword>
<dbReference type="InterPro" id="IPR043968">
    <property type="entry name" value="SGNH"/>
</dbReference>
<dbReference type="EMBL" id="JBITGY010000011">
    <property type="protein sequence ID" value="MFI6503098.1"/>
    <property type="molecule type" value="Genomic_DNA"/>
</dbReference>
<keyword evidence="4" id="KW-0808">Transferase</keyword>
<dbReference type="Pfam" id="PF01757">
    <property type="entry name" value="Acyl_transf_3"/>
    <property type="match status" value="1"/>
</dbReference>